<dbReference type="EMBL" id="FPBH01000012">
    <property type="protein sequence ID" value="SFU16533.1"/>
    <property type="molecule type" value="Genomic_DNA"/>
</dbReference>
<dbReference type="GO" id="GO:0016757">
    <property type="term" value="F:glycosyltransferase activity"/>
    <property type="evidence" value="ECO:0007669"/>
    <property type="project" value="TreeGrafter"/>
</dbReference>
<evidence type="ECO:0000313" key="2">
    <source>
        <dbReference type="EMBL" id="SFU16533.1"/>
    </source>
</evidence>
<reference evidence="2 3" key="1">
    <citation type="submission" date="2016-10" db="EMBL/GenBank/DDBJ databases">
        <authorList>
            <person name="de Groot N.N."/>
        </authorList>
    </citation>
    <scope>NUCLEOTIDE SEQUENCE [LARGE SCALE GENOMIC DNA]</scope>
    <source>
        <strain evidence="2 3">LMG 27731</strain>
    </source>
</reference>
<dbReference type="RefSeq" id="WP_093636361.1">
    <property type="nucleotide sequence ID" value="NZ_CAJNBA010000005.1"/>
</dbReference>
<accession>A0A1I7DY06</accession>
<sequence>MTGLKFLLTTYSTAFTVSGGGESELVQVAEIMKASGVHTDIYGIGSRPLSFYDGIIHFSVHADGEAILREAKLKNKPVFLWPNVWWTDAPTANEVARIAEITRGVHKLLFKSQAELANFTQYVSVPEDKLLVVPTCVSDRFLAPADNDLLSTICNATNFALCLGLIEPIKNQLQLIRALNELKLEGVFVGGARDDEYYRQCVKEAHPGITFLPFVQPCSALLRSIISNCAVIVEASIDPPGRSSLEGAIMRKPLVIGDGPWQREHFADGVWYAPTDSVQGLAKAIEGAMTDADRESKILQTYERVLDRHSASTIGPQLAEMLARESI</sequence>
<dbReference type="SUPFAM" id="SSF53756">
    <property type="entry name" value="UDP-Glycosyltransferase/glycogen phosphorylase"/>
    <property type="match status" value="1"/>
</dbReference>
<evidence type="ECO:0000256" key="1">
    <source>
        <dbReference type="ARBA" id="ARBA00022679"/>
    </source>
</evidence>
<dbReference type="PANTHER" id="PTHR46401">
    <property type="entry name" value="GLYCOSYLTRANSFERASE WBBK-RELATED"/>
    <property type="match status" value="1"/>
</dbReference>
<dbReference type="GO" id="GO:0009103">
    <property type="term" value="P:lipopolysaccharide biosynthetic process"/>
    <property type="evidence" value="ECO:0007669"/>
    <property type="project" value="TreeGrafter"/>
</dbReference>
<protein>
    <submittedName>
        <fullName evidence="2">Glycosyltransferase involved in cell wall bisynthesis</fullName>
    </submittedName>
</protein>
<organism evidence="2 3">
    <name type="scientific">Paraburkholderia aspalathi</name>
    <dbReference type="NCBI Taxonomy" id="1324617"/>
    <lineage>
        <taxon>Bacteria</taxon>
        <taxon>Pseudomonadati</taxon>
        <taxon>Pseudomonadota</taxon>
        <taxon>Betaproteobacteria</taxon>
        <taxon>Burkholderiales</taxon>
        <taxon>Burkholderiaceae</taxon>
        <taxon>Paraburkholderia</taxon>
    </lineage>
</organism>
<dbReference type="CDD" id="cd03801">
    <property type="entry name" value="GT4_PimA-like"/>
    <property type="match status" value="1"/>
</dbReference>
<dbReference type="Proteomes" id="UP000198844">
    <property type="component" value="Unassembled WGS sequence"/>
</dbReference>
<dbReference type="PANTHER" id="PTHR46401:SF2">
    <property type="entry name" value="GLYCOSYLTRANSFERASE WBBK-RELATED"/>
    <property type="match status" value="1"/>
</dbReference>
<keyword evidence="1 2" id="KW-0808">Transferase</keyword>
<dbReference type="AlphaFoldDB" id="A0A1I7DY06"/>
<name>A0A1I7DY06_9BURK</name>
<evidence type="ECO:0000313" key="3">
    <source>
        <dbReference type="Proteomes" id="UP000198844"/>
    </source>
</evidence>
<gene>
    <name evidence="2" type="ORF">SAMN05192563_1012104</name>
</gene>
<proteinExistence type="predicted"/>
<dbReference type="Pfam" id="PF13692">
    <property type="entry name" value="Glyco_trans_1_4"/>
    <property type="match status" value="1"/>
</dbReference>
<dbReference type="OrthoDB" id="6501921at2"/>
<dbReference type="GeneID" id="77197931"/>
<dbReference type="Gene3D" id="3.40.50.2000">
    <property type="entry name" value="Glycogen Phosphorylase B"/>
    <property type="match status" value="1"/>
</dbReference>